<feature type="binding site" evidence="18">
    <location>
        <position position="339"/>
    </location>
    <ligand>
        <name>ATP</name>
        <dbReference type="ChEBI" id="CHEBI:30616"/>
    </ligand>
</feature>
<evidence type="ECO:0000256" key="3">
    <source>
        <dbReference type="ARBA" id="ARBA00004496"/>
    </source>
</evidence>
<evidence type="ECO:0000256" key="18">
    <source>
        <dbReference type="PIRSR" id="PIRSR038895-1"/>
    </source>
</evidence>
<dbReference type="Gene3D" id="3.40.1190.10">
    <property type="entry name" value="Mur-like, catalytic domain"/>
    <property type="match status" value="1"/>
</dbReference>
<evidence type="ECO:0000256" key="4">
    <source>
        <dbReference type="ARBA" id="ARBA00005150"/>
    </source>
</evidence>
<comment type="similarity">
    <text evidence="5 17">Belongs to the folylpolyglutamate synthase family.</text>
</comment>
<evidence type="ECO:0000256" key="19">
    <source>
        <dbReference type="PIRSR" id="PIRSR038895-2"/>
    </source>
</evidence>
<dbReference type="EC" id="6.3.2.17" evidence="17"/>
<evidence type="ECO:0000256" key="13">
    <source>
        <dbReference type="ARBA" id="ARBA00022842"/>
    </source>
</evidence>
<dbReference type="PANTHER" id="PTHR11136">
    <property type="entry name" value="FOLYLPOLYGLUTAMATE SYNTHASE-RELATED"/>
    <property type="match status" value="1"/>
</dbReference>
<keyword evidence="11" id="KW-0999">Mitochondrion inner membrane</keyword>
<evidence type="ECO:0000256" key="16">
    <source>
        <dbReference type="ARBA" id="ARBA00047493"/>
    </source>
</evidence>
<dbReference type="Pfam" id="PF08245">
    <property type="entry name" value="Mur_ligase_M"/>
    <property type="match status" value="1"/>
</dbReference>
<name>A0AAW1A8N9_9HYME</name>
<dbReference type="InterPro" id="IPR036565">
    <property type="entry name" value="Mur-like_cat_sf"/>
</dbReference>
<dbReference type="Proteomes" id="UP001432146">
    <property type="component" value="Unassembled WGS sequence"/>
</dbReference>
<feature type="binding site" evidence="18">
    <location>
        <position position="353"/>
    </location>
    <ligand>
        <name>ATP</name>
        <dbReference type="ChEBI" id="CHEBI:30616"/>
    </ligand>
</feature>
<dbReference type="InterPro" id="IPR018109">
    <property type="entry name" value="Folylpolyglutamate_synth_CS"/>
</dbReference>
<keyword evidence="12 18" id="KW-0067">ATP-binding</keyword>
<evidence type="ECO:0000256" key="1">
    <source>
        <dbReference type="ARBA" id="ARBA00004273"/>
    </source>
</evidence>
<dbReference type="EMBL" id="JAWNGG020000042">
    <property type="protein sequence ID" value="KAK9306300.1"/>
    <property type="molecule type" value="Genomic_DNA"/>
</dbReference>
<dbReference type="GO" id="GO:0005524">
    <property type="term" value="F:ATP binding"/>
    <property type="evidence" value="ECO:0007669"/>
    <property type="project" value="UniProtKB-KW"/>
</dbReference>
<evidence type="ECO:0000256" key="15">
    <source>
        <dbReference type="ARBA" id="ARBA00023136"/>
    </source>
</evidence>
<dbReference type="GO" id="GO:0005759">
    <property type="term" value="C:mitochondrial matrix"/>
    <property type="evidence" value="ECO:0007669"/>
    <property type="project" value="UniProtKB-SubCell"/>
</dbReference>
<feature type="binding site" evidence="19">
    <location>
        <position position="202"/>
    </location>
    <ligand>
        <name>Mg(2+)</name>
        <dbReference type="ChEBI" id="CHEBI:18420"/>
        <label>1</label>
    </ligand>
</feature>
<keyword evidence="14" id="KW-0496">Mitochondrion</keyword>
<comment type="function">
    <text evidence="17">Catalyzes conversion of folates to polyglutamate derivatives allowing concentration of folate compounds in the cell and the intracellular retention of these cofactors, which are important substrates for most of the folate-dependent enzymes that are involved in one-carbon transfer reactions involved in purine, pyrimidine and amino acid synthesis.</text>
</comment>
<accession>A0AAW1A8N9</accession>
<dbReference type="InterPro" id="IPR023600">
    <property type="entry name" value="Folylpolyglutamate_synth_euk"/>
</dbReference>
<dbReference type="GO" id="GO:0005829">
    <property type="term" value="C:cytosol"/>
    <property type="evidence" value="ECO:0007669"/>
    <property type="project" value="TreeGrafter"/>
</dbReference>
<evidence type="ECO:0000256" key="8">
    <source>
        <dbReference type="ARBA" id="ARBA00022598"/>
    </source>
</evidence>
<dbReference type="PROSITE" id="PS01012">
    <property type="entry name" value="FOLYLPOLYGLU_SYNT_2"/>
    <property type="match status" value="1"/>
</dbReference>
<evidence type="ECO:0000256" key="10">
    <source>
        <dbReference type="ARBA" id="ARBA00022741"/>
    </source>
</evidence>
<keyword evidence="8 17" id="KW-0436">Ligase</keyword>
<organism evidence="21 22">
    <name type="scientific">Tetragonisca angustula</name>
    <dbReference type="NCBI Taxonomy" id="166442"/>
    <lineage>
        <taxon>Eukaryota</taxon>
        <taxon>Metazoa</taxon>
        <taxon>Ecdysozoa</taxon>
        <taxon>Arthropoda</taxon>
        <taxon>Hexapoda</taxon>
        <taxon>Insecta</taxon>
        <taxon>Pterygota</taxon>
        <taxon>Neoptera</taxon>
        <taxon>Endopterygota</taxon>
        <taxon>Hymenoptera</taxon>
        <taxon>Apocrita</taxon>
        <taxon>Aculeata</taxon>
        <taxon>Apoidea</taxon>
        <taxon>Anthophila</taxon>
        <taxon>Apidae</taxon>
        <taxon>Tetragonisca</taxon>
    </lineage>
</organism>
<feature type="binding site" evidence="19">
    <location>
        <position position="105"/>
    </location>
    <ligand>
        <name>Mg(2+)</name>
        <dbReference type="ChEBI" id="CHEBI:18420"/>
        <label>1</label>
    </ligand>
</feature>
<dbReference type="InterPro" id="IPR001645">
    <property type="entry name" value="Folylpolyglutamate_synth"/>
</dbReference>
<evidence type="ECO:0000256" key="14">
    <source>
        <dbReference type="ARBA" id="ARBA00023128"/>
    </source>
</evidence>
<dbReference type="PANTHER" id="PTHR11136:SF5">
    <property type="entry name" value="FOLYLPOLYGLUTAMATE SYNTHASE, MITOCHONDRIAL"/>
    <property type="match status" value="1"/>
</dbReference>
<dbReference type="PIRSF" id="PIRSF038895">
    <property type="entry name" value="FPGS"/>
    <property type="match status" value="1"/>
</dbReference>
<evidence type="ECO:0000256" key="2">
    <source>
        <dbReference type="ARBA" id="ARBA00004305"/>
    </source>
</evidence>
<comment type="pathway">
    <text evidence="4 17">Cofactor biosynthesis; tetrahydrofolylpolyglutamate biosynthesis.</text>
</comment>
<dbReference type="InterPro" id="IPR013221">
    <property type="entry name" value="Mur_ligase_cen"/>
</dbReference>
<dbReference type="NCBIfam" id="TIGR01499">
    <property type="entry name" value="folC"/>
    <property type="match status" value="1"/>
</dbReference>
<keyword evidence="10 18" id="KW-0547">Nucleotide-binding</keyword>
<evidence type="ECO:0000256" key="6">
    <source>
        <dbReference type="ARBA" id="ARBA00022490"/>
    </source>
</evidence>
<dbReference type="SUPFAM" id="SSF53623">
    <property type="entry name" value="MurD-like peptide ligases, catalytic domain"/>
    <property type="match status" value="1"/>
</dbReference>
<dbReference type="GO" id="GO:0006730">
    <property type="term" value="P:one-carbon metabolic process"/>
    <property type="evidence" value="ECO:0007669"/>
    <property type="project" value="UniProtKB-KW"/>
</dbReference>
<keyword evidence="22" id="KW-1185">Reference proteome</keyword>
<evidence type="ECO:0000256" key="5">
    <source>
        <dbReference type="ARBA" id="ARBA00008276"/>
    </source>
</evidence>
<evidence type="ECO:0000256" key="11">
    <source>
        <dbReference type="ARBA" id="ARBA00022792"/>
    </source>
</evidence>
<dbReference type="PROSITE" id="PS01011">
    <property type="entry name" value="FOLYLPOLYGLU_SYNT_1"/>
    <property type="match status" value="1"/>
</dbReference>
<dbReference type="SUPFAM" id="SSF53244">
    <property type="entry name" value="MurD-like peptide ligases, peptide-binding domain"/>
    <property type="match status" value="1"/>
</dbReference>
<feature type="domain" description="Mur ligase central" evidence="20">
    <location>
        <begin position="76"/>
        <end position="252"/>
    </location>
</feature>
<dbReference type="GO" id="GO:0005743">
    <property type="term" value="C:mitochondrial inner membrane"/>
    <property type="evidence" value="ECO:0007669"/>
    <property type="project" value="UniProtKB-SubCell"/>
</dbReference>
<reference evidence="21 22" key="1">
    <citation type="submission" date="2024-05" db="EMBL/GenBank/DDBJ databases">
        <title>The nuclear and mitochondrial genome assemblies of Tetragonisca angustula (Apidae: Meliponini), a tiny yet remarkable pollinator in the Neotropics.</title>
        <authorList>
            <person name="Ferrari R."/>
            <person name="Ricardo P.C."/>
            <person name="Dias F.C."/>
            <person name="Araujo N.S."/>
            <person name="Soares D.O."/>
            <person name="Zhou Q.-S."/>
            <person name="Zhu C.-D."/>
            <person name="Coutinho L."/>
            <person name="Airas M.C."/>
            <person name="Batista T.M."/>
        </authorList>
    </citation>
    <scope>NUCLEOTIDE SEQUENCE [LARGE SCALE GENOMIC DNA]</scope>
    <source>
        <strain evidence="21">ASF017062</strain>
        <tissue evidence="21">Abdomen</tissue>
    </source>
</reference>
<keyword evidence="15" id="KW-0472">Membrane</keyword>
<evidence type="ECO:0000256" key="7">
    <source>
        <dbReference type="ARBA" id="ARBA00022563"/>
    </source>
</evidence>
<sequence>MKIMWNNFIKRYVCTVSYEATIKALHSLQSNSNYLKLAAKNNSQRSDFCKLFDTKQYLLRSGIALEKLDTLSVIHVAGTKGKGSTCAYTESILREHGFKTGFFCSPHLVNVRERIRINGQPISKMHFTQNFWKIYKKLEDAKEYESDMPSYFKFLTILMFHLFLDEHVDVAIIEVGIGGLYDCTNIVRNPVCVGITSLGLDHTSLLGNTLEDIAYQKSGIFKSKTVAFSVPQLSEAMHVLEKRAIERNCKLRIIPSFDEYKWENLSPFLQITNKVQQQNASLAIQIATEWILSKANKIPSVLHNSVNNVVCNKYEENIEITVSMDKIAIGLASCKWPGRMQIMRSSVGDFFLDGAHTIESMECGISWFNDMSSKGKKILIFNTSSGRDSIKLLRPLRSLHFYKAYFVPNIAGIKSLDDEMNSSSIDEQKIKCEMNSKIWGMNSIVLNNVFEVLEDIKKNLEQKDDCEKNQILVTGSLHLIGAVLAIIDPNLTMKTQF</sequence>
<dbReference type="GO" id="GO:0046872">
    <property type="term" value="F:metal ion binding"/>
    <property type="evidence" value="ECO:0007669"/>
    <property type="project" value="UniProtKB-KW"/>
</dbReference>
<proteinExistence type="inferred from homology"/>
<evidence type="ECO:0000256" key="9">
    <source>
        <dbReference type="ARBA" id="ARBA00022723"/>
    </source>
</evidence>
<evidence type="ECO:0000313" key="21">
    <source>
        <dbReference type="EMBL" id="KAK9306300.1"/>
    </source>
</evidence>
<evidence type="ECO:0000313" key="22">
    <source>
        <dbReference type="Proteomes" id="UP001432146"/>
    </source>
</evidence>
<comment type="cofactor">
    <cofactor evidence="17">
        <name>a monovalent cation</name>
        <dbReference type="ChEBI" id="CHEBI:60242"/>
    </cofactor>
    <text evidence="17">A monovalent cation.</text>
</comment>
<comment type="subcellular location">
    <subcellularLocation>
        <location evidence="3">Cytoplasm</location>
    </subcellularLocation>
    <subcellularLocation>
        <location evidence="1">Mitochondrion inner membrane</location>
    </subcellularLocation>
    <subcellularLocation>
        <location evidence="2">Mitochondrion matrix</location>
    </subcellularLocation>
</comment>
<evidence type="ECO:0000256" key="17">
    <source>
        <dbReference type="PIRNR" id="PIRNR038895"/>
    </source>
</evidence>
<comment type="caution">
    <text evidence="21">The sequence shown here is derived from an EMBL/GenBank/DDBJ whole genome shotgun (WGS) entry which is preliminary data.</text>
</comment>
<keyword evidence="9 19" id="KW-0479">Metal-binding</keyword>
<keyword evidence="7 17" id="KW-0554">One-carbon metabolism</keyword>
<dbReference type="AlphaFoldDB" id="A0AAW1A8N9"/>
<protein>
    <recommendedName>
        <fullName evidence="17">Folylpolyglutamate synthase</fullName>
        <ecNumber evidence="17">6.3.2.17</ecNumber>
    </recommendedName>
    <alternativeName>
        <fullName evidence="17">Folylpoly-gamma-glutamate synthetase</fullName>
    </alternativeName>
    <alternativeName>
        <fullName evidence="17">Tetrahydrofolylpolyglutamate synthase</fullName>
    </alternativeName>
</protein>
<gene>
    <name evidence="21" type="ORF">QLX08_003003</name>
</gene>
<feature type="binding site" evidence="19">
    <location>
        <position position="174"/>
    </location>
    <ligand>
        <name>Mg(2+)</name>
        <dbReference type="ChEBI" id="CHEBI:18420"/>
        <label>1</label>
    </ligand>
</feature>
<comment type="catalytic activity">
    <reaction evidence="16 17">
        <text>(6S)-5,6,7,8-tetrahydrofolyl-(gamma-L-Glu)(n) + L-glutamate + ATP = (6S)-5,6,7,8-tetrahydrofolyl-(gamma-L-Glu)(n+1) + ADP + phosphate + H(+)</text>
        <dbReference type="Rhea" id="RHEA:10580"/>
        <dbReference type="Rhea" id="RHEA-COMP:14738"/>
        <dbReference type="Rhea" id="RHEA-COMP:14740"/>
        <dbReference type="ChEBI" id="CHEBI:15378"/>
        <dbReference type="ChEBI" id="CHEBI:29985"/>
        <dbReference type="ChEBI" id="CHEBI:30616"/>
        <dbReference type="ChEBI" id="CHEBI:43474"/>
        <dbReference type="ChEBI" id="CHEBI:141005"/>
        <dbReference type="ChEBI" id="CHEBI:456216"/>
        <dbReference type="EC" id="6.3.2.17"/>
    </reaction>
</comment>
<evidence type="ECO:0000259" key="20">
    <source>
        <dbReference type="Pfam" id="PF08245"/>
    </source>
</evidence>
<evidence type="ECO:0000256" key="12">
    <source>
        <dbReference type="ARBA" id="ARBA00022840"/>
    </source>
</evidence>
<dbReference type="GO" id="GO:0004326">
    <property type="term" value="F:tetrahydrofolylpolyglutamate synthase activity"/>
    <property type="evidence" value="ECO:0007669"/>
    <property type="project" value="UniProtKB-EC"/>
</dbReference>
<dbReference type="Gene3D" id="3.90.190.20">
    <property type="entry name" value="Mur ligase, C-terminal domain"/>
    <property type="match status" value="1"/>
</dbReference>
<dbReference type="InterPro" id="IPR036615">
    <property type="entry name" value="Mur_ligase_C_dom_sf"/>
</dbReference>
<keyword evidence="6" id="KW-0963">Cytoplasm</keyword>
<keyword evidence="13 19" id="KW-0460">Magnesium</keyword>